<evidence type="ECO:0000313" key="7">
    <source>
        <dbReference type="Proteomes" id="UP000468995"/>
    </source>
</evidence>
<dbReference type="Gene3D" id="3.30.1370.60">
    <property type="entry name" value="Hypothetical oxidoreductase yiak, domain 2"/>
    <property type="match status" value="1"/>
</dbReference>
<reference evidence="5 6" key="1">
    <citation type="submission" date="2018-07" db="EMBL/GenBank/DDBJ databases">
        <authorList>
            <consortium name="Pathogen Informatics"/>
        </authorList>
    </citation>
    <scope>NUCLEOTIDE SEQUENCE [LARGE SCALE GENOMIC DNA]</scope>
    <source>
        <strain evidence="5 6">4300STDY6470422</strain>
    </source>
</reference>
<accession>A0A0J3NVW2</accession>
<proteinExistence type="inferred from homology"/>
<protein>
    <submittedName>
        <fullName evidence="5">Ureidoglycolate dehydrogenase</fullName>
        <ecNumber evidence="5">1.1.1.154</ecNumber>
    </submittedName>
</protein>
<name>A0A0J3NVW2_KLEPN</name>
<dbReference type="Gene3D" id="1.10.1530.10">
    <property type="match status" value="1"/>
</dbReference>
<dbReference type="GO" id="GO:0009040">
    <property type="term" value="F:ureidoglycolate dehydrogenase activity"/>
    <property type="evidence" value="ECO:0007669"/>
    <property type="project" value="UniProtKB-EC"/>
</dbReference>
<dbReference type="InterPro" id="IPR043143">
    <property type="entry name" value="Mal/L-sulf/L-lact_DH-like_NADP"/>
</dbReference>
<dbReference type="AlphaFoldDB" id="A0A0J3NVW2"/>
<organism evidence="5 6">
    <name type="scientific">Klebsiella pneumoniae</name>
    <dbReference type="NCBI Taxonomy" id="573"/>
    <lineage>
        <taxon>Bacteria</taxon>
        <taxon>Pseudomonadati</taxon>
        <taxon>Pseudomonadota</taxon>
        <taxon>Gammaproteobacteria</taxon>
        <taxon>Enterobacterales</taxon>
        <taxon>Enterobacteriaceae</taxon>
        <taxon>Klebsiella/Raoultella group</taxon>
        <taxon>Klebsiella</taxon>
        <taxon>Klebsiella pneumoniae complex</taxon>
    </lineage>
</organism>
<dbReference type="Proteomes" id="UP000252603">
    <property type="component" value="Unassembled WGS sequence"/>
</dbReference>
<dbReference type="SUPFAM" id="SSF89733">
    <property type="entry name" value="L-sulfolactate dehydrogenase-like"/>
    <property type="match status" value="1"/>
</dbReference>
<evidence type="ECO:0000313" key="3">
    <source>
        <dbReference type="EMBL" id="MDP0966246.1"/>
    </source>
</evidence>
<dbReference type="Proteomes" id="UP001244490">
    <property type="component" value="Unassembled WGS sequence"/>
</dbReference>
<dbReference type="EMBL" id="VINI01000002">
    <property type="protein sequence ID" value="MSS29906.1"/>
    <property type="molecule type" value="Genomic_DNA"/>
</dbReference>
<evidence type="ECO:0000256" key="1">
    <source>
        <dbReference type="ARBA" id="ARBA00006056"/>
    </source>
</evidence>
<dbReference type="NCBIfam" id="TIGR03175">
    <property type="entry name" value="AllD"/>
    <property type="match status" value="1"/>
</dbReference>
<sequence>MKVSRETLHQLIANKLNAAGLTHNHADIIADVLVYADARGIHSHGAVRVEYYAERISKGGTNRHPTFSFEKTGPCSGILHADNAAGQVAAKMGMEHAIEIARQNGIAVVGIRRMGHSGAISYFTQQAARAGLIGLSLCQSDPMVVPFGGAEIYYGTNPLAFAAPGEGDDIITFDMATTVQAWGKILDARSRHESIPDSWAVDKNGAPTTDPFAVHALLPAAGPKGYGLMMMIDVLSGILLNLPFGRQVSSMYDNLSQGRELGQLHIVINPDFFSSSALFRQHISDTMRELSAITPAPGFSQVYYPGQNLDINEKNSAVNGIEIVDEIYDYLVSDALYNRSYETNSPFAQ</sequence>
<evidence type="ECO:0000313" key="4">
    <source>
        <dbReference type="EMBL" id="MSS29906.1"/>
    </source>
</evidence>
<reference evidence="4 7" key="2">
    <citation type="submission" date="2019-07" db="EMBL/GenBank/DDBJ databases">
        <title>Genome sequence of OXA-232-producing Klebsiella pneumoniae ST23 from septicemic neonate.</title>
        <authorList>
            <person name="Mukherjee S."/>
            <person name="Naha S."/>
            <person name="Bhadury P."/>
            <person name="Basu S."/>
        </authorList>
    </citation>
    <scope>NUCLEOTIDE SEQUENCE [LARGE SCALE GENOMIC DNA]</scope>
    <source>
        <strain evidence="4 7">EN5275</strain>
    </source>
</reference>
<comment type="similarity">
    <text evidence="1">Belongs to the LDH2/MDH2 oxidoreductase family.</text>
</comment>
<dbReference type="InterPro" id="IPR003767">
    <property type="entry name" value="Malate/L-lactate_DH-like"/>
</dbReference>
<dbReference type="Pfam" id="PF02615">
    <property type="entry name" value="Ldh_2"/>
    <property type="match status" value="1"/>
</dbReference>
<dbReference type="EC" id="1.1.1.154" evidence="5"/>
<dbReference type="InterPro" id="IPR043144">
    <property type="entry name" value="Mal/L-sulf/L-lact_DH-like_ah"/>
</dbReference>
<evidence type="ECO:0000313" key="5">
    <source>
        <dbReference type="EMBL" id="SSK38808.1"/>
    </source>
</evidence>
<dbReference type="PANTHER" id="PTHR11091:SF0">
    <property type="entry name" value="MALATE DEHYDROGENASE"/>
    <property type="match status" value="1"/>
</dbReference>
<keyword evidence="2 5" id="KW-0560">Oxidoreductase</keyword>
<dbReference type="InterPro" id="IPR036111">
    <property type="entry name" value="Mal/L-sulfo/L-lacto_DH-like_sf"/>
</dbReference>
<evidence type="ECO:0000256" key="2">
    <source>
        <dbReference type="ARBA" id="ARBA00023002"/>
    </source>
</evidence>
<gene>
    <name evidence="5" type="primary">allD</name>
    <name evidence="4" type="ORF">FME62_03770</name>
    <name evidence="3" type="ORF">Q6294_04180</name>
    <name evidence="5" type="ORF">SAMEA4364603_02845</name>
</gene>
<evidence type="ECO:0000313" key="6">
    <source>
        <dbReference type="Proteomes" id="UP000252603"/>
    </source>
</evidence>
<dbReference type="NCBIfam" id="NF011599">
    <property type="entry name" value="PRK15025.1"/>
    <property type="match status" value="1"/>
</dbReference>
<dbReference type="InterPro" id="IPR017590">
    <property type="entry name" value="Ureidoglycolate_dehydrogenase"/>
</dbReference>
<dbReference type="EMBL" id="UFEU01000007">
    <property type="protein sequence ID" value="SSK38808.1"/>
    <property type="molecule type" value="Genomic_DNA"/>
</dbReference>
<dbReference type="EMBL" id="JAUUIA010000002">
    <property type="protein sequence ID" value="MDP0966246.1"/>
    <property type="molecule type" value="Genomic_DNA"/>
</dbReference>
<reference evidence="3" key="3">
    <citation type="submission" date="2023-07" db="EMBL/GenBank/DDBJ databases">
        <authorList>
            <person name="Peng Z."/>
        </authorList>
    </citation>
    <scope>NUCLEOTIDE SEQUENCE</scope>
    <source>
        <strain evidence="3">KP219</strain>
    </source>
</reference>
<dbReference type="PANTHER" id="PTHR11091">
    <property type="entry name" value="OXIDOREDUCTASE-RELATED"/>
    <property type="match status" value="1"/>
</dbReference>
<dbReference type="RefSeq" id="WP_012737540.1">
    <property type="nucleotide sequence ID" value="NZ_AP025246.1"/>
</dbReference>
<dbReference type="Proteomes" id="UP000468995">
    <property type="component" value="Unassembled WGS sequence"/>
</dbReference>